<reference evidence="3 4" key="1">
    <citation type="submission" date="2014-12" db="EMBL/GenBank/DDBJ databases">
        <title>Reclassification of Actinobacillus muris as Muribacter muris.</title>
        <authorList>
            <person name="Christensen H."/>
            <person name="Nicklas W."/>
            <person name="Bisgaard M."/>
        </authorList>
    </citation>
    <scope>NUCLEOTIDE SEQUENCE [LARGE SCALE GENOMIC DNA]</scope>
    <source>
        <strain evidence="3 4">Ackerman80-443D</strain>
    </source>
</reference>
<dbReference type="RefSeq" id="WP_047976036.1">
    <property type="nucleotide sequence ID" value="NZ_JWIZ01000008.1"/>
</dbReference>
<evidence type="ECO:0000256" key="1">
    <source>
        <dbReference type="SAM" id="Phobius"/>
    </source>
</evidence>
<keyword evidence="1" id="KW-0472">Membrane</keyword>
<comment type="caution">
    <text evidence="3">The sequence shown here is derived from an EMBL/GenBank/DDBJ whole genome shotgun (WGS) entry which is preliminary data.</text>
</comment>
<dbReference type="Pfam" id="PF07670">
    <property type="entry name" value="Gate"/>
    <property type="match status" value="1"/>
</dbReference>
<feature type="transmembrane region" description="Helical" evidence="1">
    <location>
        <begin position="206"/>
        <end position="224"/>
    </location>
</feature>
<feature type="transmembrane region" description="Helical" evidence="1">
    <location>
        <begin position="173"/>
        <end position="191"/>
    </location>
</feature>
<keyword evidence="4" id="KW-1185">Reference proteome</keyword>
<protein>
    <submittedName>
        <fullName evidence="3">Histidine transporter</fullName>
    </submittedName>
</protein>
<feature type="transmembrane region" description="Helical" evidence="1">
    <location>
        <begin position="334"/>
        <end position="351"/>
    </location>
</feature>
<gene>
    <name evidence="3" type="ORF">RO21_01515</name>
</gene>
<dbReference type="InterPro" id="IPR011642">
    <property type="entry name" value="Gate_dom"/>
</dbReference>
<dbReference type="EMBL" id="JWIZ01000008">
    <property type="protein sequence ID" value="KMK52293.1"/>
    <property type="molecule type" value="Genomic_DNA"/>
</dbReference>
<keyword evidence="1" id="KW-0812">Transmembrane</keyword>
<evidence type="ECO:0000313" key="4">
    <source>
        <dbReference type="Proteomes" id="UP000036270"/>
    </source>
</evidence>
<dbReference type="Proteomes" id="UP000036270">
    <property type="component" value="Unassembled WGS sequence"/>
</dbReference>
<evidence type="ECO:0000313" key="3">
    <source>
        <dbReference type="EMBL" id="KMK52293.1"/>
    </source>
</evidence>
<proteinExistence type="predicted"/>
<dbReference type="AlphaFoldDB" id="A0A0J5P7F2"/>
<name>A0A0J5P7F2_9PAST</name>
<feature type="transmembrane region" description="Helical" evidence="1">
    <location>
        <begin position="128"/>
        <end position="152"/>
    </location>
</feature>
<sequence length="444" mass="48777">MTFPSDTTSPPLKPRAIALLQMIVFSTIGILMFFIPFELSGKNTILFDHIASYLVHQQRGIALILLVLLILYGVFKPFFDHSWRKNLTHKILTLFKIIGLVIAALYLTDNAPALLMSKDMLPFLFEKLALPVGMIVPIGALILAFLIGFGLLEMMGVLMQPIMRPIWRTPGASAIDAVASFVGSYSVALLITNRVYLQGQYSAREAVIIATGFSTVSTAFMVIIAKTLNLMPFWMLYFWSAMIVTFAVTAITARLPPISRIDNQNSRPEQPLYWTARFRVAVETGIHTAQSTGSLWRVLWLNLRDGIEMAAAIVPSILAIGLVGLLLAKYTPTFDLLGLILSPFTWLAGLAEPMTAAKGISAGLAEMFLPALMLAESDTLTRFVVAIVSVSSILFFSAMIPCLLATQIPLSLPKMLIIWFQRTALSIVLAGAIGRLAATFGWLY</sequence>
<feature type="transmembrane region" description="Helical" evidence="1">
    <location>
        <begin position="236"/>
        <end position="255"/>
    </location>
</feature>
<feature type="transmembrane region" description="Helical" evidence="1">
    <location>
        <begin position="309"/>
        <end position="327"/>
    </location>
</feature>
<organism evidence="3 4">
    <name type="scientific">Muribacter muris</name>
    <dbReference type="NCBI Taxonomy" id="67855"/>
    <lineage>
        <taxon>Bacteria</taxon>
        <taxon>Pseudomonadati</taxon>
        <taxon>Pseudomonadota</taxon>
        <taxon>Gammaproteobacteria</taxon>
        <taxon>Pasteurellales</taxon>
        <taxon>Pasteurellaceae</taxon>
        <taxon>Muribacter</taxon>
    </lineage>
</organism>
<feature type="transmembrane region" description="Helical" evidence="1">
    <location>
        <begin position="383"/>
        <end position="404"/>
    </location>
</feature>
<feature type="transmembrane region" description="Helical" evidence="1">
    <location>
        <begin position="424"/>
        <end position="443"/>
    </location>
</feature>
<dbReference type="STRING" id="67855.RO21_01515"/>
<keyword evidence="1" id="KW-1133">Transmembrane helix</keyword>
<feature type="transmembrane region" description="Helical" evidence="1">
    <location>
        <begin position="87"/>
        <end position="108"/>
    </location>
</feature>
<dbReference type="PATRIC" id="fig|67855.3.peg.2275"/>
<accession>A0A0J5P7F2</accession>
<evidence type="ECO:0000259" key="2">
    <source>
        <dbReference type="Pfam" id="PF07670"/>
    </source>
</evidence>
<feature type="transmembrane region" description="Helical" evidence="1">
    <location>
        <begin position="16"/>
        <end position="37"/>
    </location>
</feature>
<feature type="domain" description="Nucleoside transporter/FeoB GTPase Gate" evidence="2">
    <location>
        <begin position="130"/>
        <end position="229"/>
    </location>
</feature>
<feature type="transmembrane region" description="Helical" evidence="1">
    <location>
        <begin position="57"/>
        <end position="75"/>
    </location>
</feature>